<proteinExistence type="predicted"/>
<evidence type="ECO:0000313" key="3">
    <source>
        <dbReference type="EMBL" id="PVD35679.1"/>
    </source>
</evidence>
<dbReference type="OrthoDB" id="10057585at2759"/>
<dbReference type="SMART" id="SM00462">
    <property type="entry name" value="PTB"/>
    <property type="match status" value="1"/>
</dbReference>
<accession>A0A2T7PQI4</accession>
<dbReference type="PROSITE" id="PS01179">
    <property type="entry name" value="PID"/>
    <property type="match status" value="1"/>
</dbReference>
<sequence>MASIKVAKDCLLIGDEDEGPRKVIQTGTRRAAKTPEPSLTLRPPPPPSRQPRVIPKLATVDVVPVNAAGANPDDQCSPDEEKTETVTSACNVVGGAKPETKQCAVSSEELQKGHSYRVKYLGEYLVEQPKGTEMVKDAVRKMQFNKHIKRAEGQKSPKLDLIISTDGITIQDPRSKRTMNQYPLHRISFCAEDKSDRELFTFIARERDGNKYYCYIFKSGKVAAEMALKVGQAFDTAYRRFLDAGSGASDTDYKEKWIELQQMVHQLQVENEALKRRVEELGKIKDCCELEQYMKTYQLSSLSSVSSIIFNKATSEDAEARREEDDDSDEDGVINIKENQSSAQDQPLAGRPLEDLIFDLPTLQTSAGYSVSSQPLNSADLLTQNANIEDVWGTGRSVMEQHSKTALPAQTAPNVISAGEIWGTGLSITKTTACDPLPTQTIANVTSNGNIWGTGQLSAIHQPTQTASNVMKAVNTWGTGQSVTAKASGYNTSLNPFAAPAKINIPAVSDPFGLGIFSPTSVNHGLPLPQEKLFSTQAGFGQGLFQVTGKCSFDDIDPLNRLL</sequence>
<dbReference type="AlphaFoldDB" id="A0A2T7PQI4"/>
<dbReference type="Gene3D" id="2.30.29.30">
    <property type="entry name" value="Pleckstrin-homology domain (PH domain)/Phosphotyrosine-binding domain (PTB)"/>
    <property type="match status" value="1"/>
</dbReference>
<dbReference type="Proteomes" id="UP000245119">
    <property type="component" value="Linkage Group LG2"/>
</dbReference>
<dbReference type="InterPro" id="IPR011993">
    <property type="entry name" value="PH-like_dom_sf"/>
</dbReference>
<comment type="caution">
    <text evidence="3">The sequence shown here is derived from an EMBL/GenBank/DDBJ whole genome shotgun (WGS) entry which is preliminary data.</text>
</comment>
<evidence type="ECO:0000256" key="1">
    <source>
        <dbReference type="SAM" id="MobiDB-lite"/>
    </source>
</evidence>
<dbReference type="InterPro" id="IPR006020">
    <property type="entry name" value="PTB/PI_dom"/>
</dbReference>
<dbReference type="PANTHER" id="PTHR11232">
    <property type="entry name" value="PHOSPHOTYROSINE INTERACTION DOMAIN-CONTAINING FAMILY MEMBER"/>
    <property type="match status" value="1"/>
</dbReference>
<gene>
    <name evidence="3" type="ORF">C0Q70_02642</name>
</gene>
<reference evidence="3 4" key="1">
    <citation type="submission" date="2018-04" db="EMBL/GenBank/DDBJ databases">
        <title>The genome of golden apple snail Pomacea canaliculata provides insight into stress tolerance and invasive adaptation.</title>
        <authorList>
            <person name="Liu C."/>
            <person name="Liu B."/>
            <person name="Ren Y."/>
            <person name="Zhang Y."/>
            <person name="Wang H."/>
            <person name="Li S."/>
            <person name="Jiang F."/>
            <person name="Yin L."/>
            <person name="Zhang G."/>
            <person name="Qian W."/>
            <person name="Fan W."/>
        </authorList>
    </citation>
    <scope>NUCLEOTIDE SEQUENCE [LARGE SCALE GENOMIC DNA]</scope>
    <source>
        <strain evidence="3">SZHN2017</strain>
        <tissue evidence="3">Muscle</tissue>
    </source>
</reference>
<name>A0A2T7PQI4_POMCA</name>
<feature type="domain" description="PID" evidence="2">
    <location>
        <begin position="115"/>
        <end position="244"/>
    </location>
</feature>
<evidence type="ECO:0000259" key="2">
    <source>
        <dbReference type="PROSITE" id="PS01179"/>
    </source>
</evidence>
<protein>
    <recommendedName>
        <fullName evidence="2">PID domain-containing protein</fullName>
    </recommendedName>
</protein>
<evidence type="ECO:0000313" key="4">
    <source>
        <dbReference type="Proteomes" id="UP000245119"/>
    </source>
</evidence>
<dbReference type="PANTHER" id="PTHR11232:SF77">
    <property type="entry name" value="GULP PTB DOMAIN CONTAINING ENGULFMENT ADAPTOR 1"/>
    <property type="match status" value="1"/>
</dbReference>
<organism evidence="3 4">
    <name type="scientific">Pomacea canaliculata</name>
    <name type="common">Golden apple snail</name>
    <dbReference type="NCBI Taxonomy" id="400727"/>
    <lineage>
        <taxon>Eukaryota</taxon>
        <taxon>Metazoa</taxon>
        <taxon>Spiralia</taxon>
        <taxon>Lophotrochozoa</taxon>
        <taxon>Mollusca</taxon>
        <taxon>Gastropoda</taxon>
        <taxon>Caenogastropoda</taxon>
        <taxon>Architaenioglossa</taxon>
        <taxon>Ampullarioidea</taxon>
        <taxon>Ampullariidae</taxon>
        <taxon>Pomacea</taxon>
    </lineage>
</organism>
<keyword evidence="4" id="KW-1185">Reference proteome</keyword>
<dbReference type="InterPro" id="IPR051133">
    <property type="entry name" value="Adapter_Engulfment-Domain"/>
</dbReference>
<feature type="region of interest" description="Disordered" evidence="1">
    <location>
        <begin position="15"/>
        <end position="52"/>
    </location>
</feature>
<dbReference type="Pfam" id="PF00640">
    <property type="entry name" value="PID"/>
    <property type="match status" value="1"/>
</dbReference>
<dbReference type="STRING" id="400727.A0A2T7PQI4"/>
<dbReference type="SUPFAM" id="SSF50729">
    <property type="entry name" value="PH domain-like"/>
    <property type="match status" value="1"/>
</dbReference>
<dbReference type="EMBL" id="PZQS01000002">
    <property type="protein sequence ID" value="PVD35679.1"/>
    <property type="molecule type" value="Genomic_DNA"/>
</dbReference>